<feature type="region of interest" description="Disordered" evidence="1">
    <location>
        <begin position="147"/>
        <end position="280"/>
    </location>
</feature>
<evidence type="ECO:0000256" key="2">
    <source>
        <dbReference type="SAM" id="Phobius"/>
    </source>
</evidence>
<keyword evidence="4" id="KW-1185">Reference proteome</keyword>
<dbReference type="Proteomes" id="UP000325577">
    <property type="component" value="Linkage Group LG7"/>
</dbReference>
<evidence type="ECO:0000313" key="4">
    <source>
        <dbReference type="Proteomes" id="UP000325577"/>
    </source>
</evidence>
<protein>
    <submittedName>
        <fullName evidence="3">Uncharacterized protein</fullName>
    </submittedName>
</protein>
<feature type="compositionally biased region" description="Polar residues" evidence="1">
    <location>
        <begin position="230"/>
        <end position="273"/>
    </location>
</feature>
<keyword evidence="2" id="KW-0812">Transmembrane</keyword>
<keyword evidence="2" id="KW-0472">Membrane</keyword>
<evidence type="ECO:0000256" key="1">
    <source>
        <dbReference type="SAM" id="MobiDB-lite"/>
    </source>
</evidence>
<evidence type="ECO:0000313" key="3">
    <source>
        <dbReference type="EMBL" id="KAA8518013.1"/>
    </source>
</evidence>
<keyword evidence="2" id="KW-1133">Transmembrane helix</keyword>
<organism evidence="3 4">
    <name type="scientific">Nyssa sinensis</name>
    <dbReference type="NCBI Taxonomy" id="561372"/>
    <lineage>
        <taxon>Eukaryota</taxon>
        <taxon>Viridiplantae</taxon>
        <taxon>Streptophyta</taxon>
        <taxon>Embryophyta</taxon>
        <taxon>Tracheophyta</taxon>
        <taxon>Spermatophyta</taxon>
        <taxon>Magnoliopsida</taxon>
        <taxon>eudicotyledons</taxon>
        <taxon>Gunneridae</taxon>
        <taxon>Pentapetalae</taxon>
        <taxon>asterids</taxon>
        <taxon>Cornales</taxon>
        <taxon>Nyssaceae</taxon>
        <taxon>Nyssa</taxon>
    </lineage>
</organism>
<reference evidence="3 4" key="1">
    <citation type="submission" date="2019-09" db="EMBL/GenBank/DDBJ databases">
        <title>A chromosome-level genome assembly of the Chinese tupelo Nyssa sinensis.</title>
        <authorList>
            <person name="Yang X."/>
            <person name="Kang M."/>
            <person name="Yang Y."/>
            <person name="Xiong H."/>
            <person name="Wang M."/>
            <person name="Zhang Z."/>
            <person name="Wang Z."/>
            <person name="Wu H."/>
            <person name="Ma T."/>
            <person name="Liu J."/>
            <person name="Xi Z."/>
        </authorList>
    </citation>
    <scope>NUCLEOTIDE SEQUENCE [LARGE SCALE GENOMIC DNA]</scope>
    <source>
        <strain evidence="3">J267</strain>
        <tissue evidence="3">Leaf</tissue>
    </source>
</reference>
<gene>
    <name evidence="3" type="ORF">F0562_015487</name>
</gene>
<proteinExistence type="predicted"/>
<feature type="compositionally biased region" description="Polar residues" evidence="1">
    <location>
        <begin position="149"/>
        <end position="172"/>
    </location>
</feature>
<sequence>MTESHYQVGSLDASQGVNAFFGCSESELPARHAASAASSDIMVVRTPLTTQEALELEKDYGGFSLNADFLIHQSSASSGSSPIGGCEGSSNSSRGEWTARHLGASSSSLHNVSDTFATAVMQLPKPDIQSIPLQVVPSSAPYRRMDAATNDSRSTQQPSDWSAPNPVQSTSALVHRIHAEKASSRIQSAPPTTPHGRKAAGPPGPQLSMAHTDVPPIPFVQPPTQHPRVSATTHISTPTPIVSVPTLSHMQGNLSGTVDKSSQPQQSGCSESEPSADLPMENVAIDRAGTTVTELCTESMQSDPSAELQVDIMAIDQAGTTTVDPQSTPLSSQLTGFGVSKCYLFLRSIYFRRSWGFALLNFVGSPAFMVPGGLLYQRLDELLWFASDIHILAGLKLVNGDNRWVLPQCLQQSQA</sequence>
<dbReference type="AlphaFoldDB" id="A0A5J4ZH66"/>
<name>A0A5J4ZH66_9ASTE</name>
<feature type="compositionally biased region" description="Pro residues" evidence="1">
    <location>
        <begin position="215"/>
        <end position="225"/>
    </location>
</feature>
<dbReference type="EMBL" id="CM018050">
    <property type="protein sequence ID" value="KAA8518013.1"/>
    <property type="molecule type" value="Genomic_DNA"/>
</dbReference>
<feature type="transmembrane region" description="Helical" evidence="2">
    <location>
        <begin position="355"/>
        <end position="376"/>
    </location>
</feature>
<accession>A0A5J4ZH66</accession>